<dbReference type="GO" id="GO:0005829">
    <property type="term" value="C:cytosol"/>
    <property type="evidence" value="ECO:0007669"/>
    <property type="project" value="TreeGrafter"/>
</dbReference>
<proteinExistence type="inferred from homology"/>
<dbReference type="GO" id="GO:0004843">
    <property type="term" value="F:cysteine-type deubiquitinase activity"/>
    <property type="evidence" value="ECO:0007669"/>
    <property type="project" value="UniProtKB-UniRule"/>
</dbReference>
<dbReference type="AlphaFoldDB" id="A0A9P6WQ22"/>
<keyword evidence="1" id="KW-0833">Ubl conjugation pathway</keyword>
<sequence length="446" mass="51318">MANGILSIYSIISRIFSKNIHVEDSKKSKRPDKYTTGFNNTANDCFANSTIQSLAPLWRLNEYFTAMINYPLPSEAIRYPMPLHLAMIDMLGTLQQPIHSNKTLSVWNLLHLLEQIHQGRISRNQHDAHELMVMIIDTLEDEYLKFFSFISKLSEDMKKDVAKPPHFPFSSIVESKLRCMKCKQTSLPVKNPMMMLELITPQISATSLEKMISNSRSEVIEGYSCLVCMVKVMILYQSKLTLTLEQTEFMSRMKEKLIAGELLINEDYSEDPLYKGIISSNSILQDDNLKSVVFRETSFDVPPDIIPIHLSRSIFADTQSWRNACDVKFPNKIEFKSMTSLVPIVYKLKSLVRHKGTHSSGHYECYRKKPQFFKSEDGEYLDDIPKVTFKKEEQVTSELKNPKKKKKLGSVLSKPFWRVSDSKITEVSEDSVLSDGKAAYMIIYER</sequence>
<organism evidence="3 4">
    <name type="scientific">Pichia californica</name>
    <dbReference type="NCBI Taxonomy" id="460514"/>
    <lineage>
        <taxon>Eukaryota</taxon>
        <taxon>Fungi</taxon>
        <taxon>Dikarya</taxon>
        <taxon>Ascomycota</taxon>
        <taxon>Saccharomycotina</taxon>
        <taxon>Pichiomycetes</taxon>
        <taxon>Pichiales</taxon>
        <taxon>Pichiaceae</taxon>
        <taxon>Pichia</taxon>
    </lineage>
</organism>
<comment type="catalytic activity">
    <reaction evidence="1">
        <text>Thiol-dependent hydrolysis of ester, thioester, amide, peptide and isopeptide bonds formed by the C-terminal Gly of ubiquitin (a 76-residue protein attached to proteins as an intracellular targeting signal).</text>
        <dbReference type="EC" id="3.4.19.12"/>
    </reaction>
</comment>
<dbReference type="PROSITE" id="PS00973">
    <property type="entry name" value="USP_2"/>
    <property type="match status" value="1"/>
</dbReference>
<dbReference type="EMBL" id="PUHW01000005">
    <property type="protein sequence ID" value="KAG0691230.1"/>
    <property type="molecule type" value="Genomic_DNA"/>
</dbReference>
<dbReference type="CDD" id="cd02662">
    <property type="entry name" value="Peptidase_C19F"/>
    <property type="match status" value="1"/>
</dbReference>
<dbReference type="InterPro" id="IPR018200">
    <property type="entry name" value="USP_CS"/>
</dbReference>
<evidence type="ECO:0000313" key="4">
    <source>
        <dbReference type="Proteomes" id="UP000697127"/>
    </source>
</evidence>
<gene>
    <name evidence="3" type="ORF">C6P40_004042</name>
</gene>
<dbReference type="Proteomes" id="UP000697127">
    <property type="component" value="Unassembled WGS sequence"/>
</dbReference>
<dbReference type="Pfam" id="PF00443">
    <property type="entry name" value="UCH"/>
    <property type="match status" value="1"/>
</dbReference>
<dbReference type="GO" id="GO:0005634">
    <property type="term" value="C:nucleus"/>
    <property type="evidence" value="ECO:0007669"/>
    <property type="project" value="TreeGrafter"/>
</dbReference>
<evidence type="ECO:0000259" key="2">
    <source>
        <dbReference type="PROSITE" id="PS50235"/>
    </source>
</evidence>
<evidence type="ECO:0000256" key="1">
    <source>
        <dbReference type="RuleBase" id="RU366025"/>
    </source>
</evidence>
<dbReference type="EC" id="3.4.19.12" evidence="1"/>
<dbReference type="SUPFAM" id="SSF54001">
    <property type="entry name" value="Cysteine proteinases"/>
    <property type="match status" value="1"/>
</dbReference>
<keyword evidence="1" id="KW-0645">Protease</keyword>
<keyword evidence="4" id="KW-1185">Reference proteome</keyword>
<keyword evidence="1" id="KW-0378">Hydrolase</keyword>
<accession>A0A9P6WQ22</accession>
<dbReference type="InterPro" id="IPR001394">
    <property type="entry name" value="Peptidase_C19_UCH"/>
</dbReference>
<dbReference type="GO" id="GO:0006508">
    <property type="term" value="P:proteolysis"/>
    <property type="evidence" value="ECO:0007669"/>
    <property type="project" value="UniProtKB-KW"/>
</dbReference>
<dbReference type="InterPro" id="IPR050164">
    <property type="entry name" value="Peptidase_C19"/>
</dbReference>
<keyword evidence="1" id="KW-0788">Thiol protease</keyword>
<dbReference type="OrthoDB" id="2248014at2759"/>
<reference evidence="3" key="1">
    <citation type="submission" date="2020-11" db="EMBL/GenBank/DDBJ databases">
        <title>Kefir isolates.</title>
        <authorList>
            <person name="Marcisauskas S."/>
            <person name="Kim Y."/>
            <person name="Blasche S."/>
        </authorList>
    </citation>
    <scope>NUCLEOTIDE SEQUENCE</scope>
    <source>
        <strain evidence="3">Olga-1</strain>
    </source>
</reference>
<dbReference type="Gene3D" id="3.90.70.10">
    <property type="entry name" value="Cysteine proteinases"/>
    <property type="match status" value="1"/>
</dbReference>
<comment type="similarity">
    <text evidence="1">Belongs to the peptidase C19 family.</text>
</comment>
<comment type="caution">
    <text evidence="3">The sequence shown here is derived from an EMBL/GenBank/DDBJ whole genome shotgun (WGS) entry which is preliminary data.</text>
</comment>
<evidence type="ECO:0000313" key="3">
    <source>
        <dbReference type="EMBL" id="KAG0691230.1"/>
    </source>
</evidence>
<dbReference type="PROSITE" id="PS00972">
    <property type="entry name" value="USP_1"/>
    <property type="match status" value="1"/>
</dbReference>
<feature type="domain" description="USP" evidence="2">
    <location>
        <begin position="36"/>
        <end position="446"/>
    </location>
</feature>
<dbReference type="InterPro" id="IPR038765">
    <property type="entry name" value="Papain-like_cys_pep_sf"/>
</dbReference>
<protein>
    <recommendedName>
        <fullName evidence="1">Ubiquitin carboxyl-terminal hydrolase</fullName>
        <ecNumber evidence="1">3.4.19.12</ecNumber>
    </recommendedName>
</protein>
<dbReference type="PANTHER" id="PTHR24006">
    <property type="entry name" value="UBIQUITIN CARBOXYL-TERMINAL HYDROLASE"/>
    <property type="match status" value="1"/>
</dbReference>
<dbReference type="InterPro" id="IPR028889">
    <property type="entry name" value="USP"/>
</dbReference>
<name>A0A9P6WQ22_9ASCO</name>
<dbReference type="PROSITE" id="PS50235">
    <property type="entry name" value="USP_3"/>
    <property type="match status" value="1"/>
</dbReference>
<dbReference type="GO" id="GO:0016579">
    <property type="term" value="P:protein deubiquitination"/>
    <property type="evidence" value="ECO:0007669"/>
    <property type="project" value="InterPro"/>
</dbReference>